<sequence length="130" mass="14439">MGEVRQDMGARQCVVIPVIERPNGLVMTPSSTEGGYFPRVIVEGQIRYSRLTVEGVDEVWGPTLAEAQERVAEQNAAWGLSNDDVMRILMGWQVARDQEDARVFCPVCRRQYDWASGERCTSCGADATGK</sequence>
<reference evidence="1" key="1">
    <citation type="submission" date="2021-11" db="EMBL/GenBank/DDBJ databases">
        <title>Streptomyces corallinus and Kineosporia corallina sp. nov., two new coral-derived marine actinobacteria.</title>
        <authorList>
            <person name="Buangrab K."/>
            <person name="Sutthacheep M."/>
            <person name="Yeemin T."/>
            <person name="Harunari E."/>
            <person name="Igarashi Y."/>
            <person name="Sripreechasak P."/>
            <person name="Kanchanasin P."/>
            <person name="Tanasupawat S."/>
            <person name="Phongsopitanun W."/>
        </authorList>
    </citation>
    <scope>NUCLEOTIDE SEQUENCE</scope>
    <source>
        <strain evidence="1">JCM 31032</strain>
    </source>
</reference>
<dbReference type="RefSeq" id="WP_231439081.1">
    <property type="nucleotide sequence ID" value="NZ_JAJOMB010000002.1"/>
</dbReference>
<proteinExistence type="predicted"/>
<comment type="caution">
    <text evidence="1">The sequence shown here is derived from an EMBL/GenBank/DDBJ whole genome shotgun (WGS) entry which is preliminary data.</text>
</comment>
<name>A0A9X1SXD8_9ACTN</name>
<organism evidence="1 2">
    <name type="scientific">Kineosporia babensis</name>
    <dbReference type="NCBI Taxonomy" id="499548"/>
    <lineage>
        <taxon>Bacteria</taxon>
        <taxon>Bacillati</taxon>
        <taxon>Actinomycetota</taxon>
        <taxon>Actinomycetes</taxon>
        <taxon>Kineosporiales</taxon>
        <taxon>Kineosporiaceae</taxon>
        <taxon>Kineosporia</taxon>
    </lineage>
</organism>
<dbReference type="EMBL" id="JAJOMB010000002">
    <property type="protein sequence ID" value="MCD5310153.1"/>
    <property type="molecule type" value="Genomic_DNA"/>
</dbReference>
<dbReference type="Proteomes" id="UP001138997">
    <property type="component" value="Unassembled WGS sequence"/>
</dbReference>
<evidence type="ECO:0000313" key="2">
    <source>
        <dbReference type="Proteomes" id="UP001138997"/>
    </source>
</evidence>
<accession>A0A9X1SXD8</accession>
<dbReference type="AlphaFoldDB" id="A0A9X1SXD8"/>
<evidence type="ECO:0000313" key="1">
    <source>
        <dbReference type="EMBL" id="MCD5310153.1"/>
    </source>
</evidence>
<protein>
    <submittedName>
        <fullName evidence="1">Uncharacterized protein</fullName>
    </submittedName>
</protein>
<keyword evidence="2" id="KW-1185">Reference proteome</keyword>
<gene>
    <name evidence="1" type="ORF">LR394_04545</name>
</gene>